<dbReference type="Proteomes" id="UP001165986">
    <property type="component" value="Unassembled WGS sequence"/>
</dbReference>
<comment type="caution">
    <text evidence="1">The sequence shown here is derived from an EMBL/GenBank/DDBJ whole genome shotgun (WGS) entry which is preliminary data.</text>
</comment>
<protein>
    <submittedName>
        <fullName evidence="1">Uncharacterized protein</fullName>
    </submittedName>
</protein>
<dbReference type="EMBL" id="VJXY01000107">
    <property type="protein sequence ID" value="MBD6621060.1"/>
    <property type="molecule type" value="Genomic_DNA"/>
</dbReference>
<dbReference type="AlphaFoldDB" id="A0AA40VVI9"/>
<keyword evidence="2" id="KW-1185">Reference proteome</keyword>
<name>A0AA40VVI9_9NOST</name>
<proteinExistence type="predicted"/>
<evidence type="ECO:0000313" key="2">
    <source>
        <dbReference type="Proteomes" id="UP001165986"/>
    </source>
</evidence>
<sequence>MVNIQQLLLTLLVTVPQQSSMSNRIFKTHVPGLGMCEACSLVFNQVPVTIILPRGTRVEQKEFLKIWIQEYTQNLISKGAWDTPATEDEVNQILKEVFGKLKGFDKA</sequence>
<accession>A0AA40VVI9</accession>
<evidence type="ECO:0000313" key="1">
    <source>
        <dbReference type="EMBL" id="MBD6621060.1"/>
    </source>
</evidence>
<reference evidence="1" key="1">
    <citation type="submission" date="2019-07" db="EMBL/GenBank/DDBJ databases">
        <title>Toxilogical consequences of a new and cryptic species of cyanobacteria (Komarekiella delphini-convector) recovered from the epidermis of a bottlenose dolphin and 1500 ft. in the air.</title>
        <authorList>
            <person name="Brown A.O."/>
            <person name="Dvorak P."/>
            <person name="Villanueva C.D."/>
            <person name="Foss A.J."/>
            <person name="Garvey A.D."/>
            <person name="Gibson Q.A."/>
            <person name="Johansen J.R."/>
            <person name="Casamatta D.A."/>
        </authorList>
    </citation>
    <scope>NUCLEOTIDE SEQUENCE</scope>
    <source>
        <strain evidence="1">SJRDD-AB1</strain>
    </source>
</reference>
<organism evidence="1 2">
    <name type="scientific">Komarekiella delphini-convector SJRDD-AB1</name>
    <dbReference type="NCBI Taxonomy" id="2593771"/>
    <lineage>
        <taxon>Bacteria</taxon>
        <taxon>Bacillati</taxon>
        <taxon>Cyanobacteriota</taxon>
        <taxon>Cyanophyceae</taxon>
        <taxon>Nostocales</taxon>
        <taxon>Nostocaceae</taxon>
        <taxon>Komarekiella</taxon>
        <taxon>Komarekiella delphini-convector</taxon>
    </lineage>
</organism>
<gene>
    <name evidence="1" type="ORF">FNW02_36390</name>
</gene>